<dbReference type="EMBL" id="ML993623">
    <property type="protein sequence ID" value="KAF2160781.1"/>
    <property type="molecule type" value="Genomic_DNA"/>
</dbReference>
<sequence length="275" mass="30949">MPNGMLNPNSYFPPVGAWSSRLPSPAVPAPAPLLPTPIPTAIPSTLGGTLNELPPHVDLEEMPKPPPATCSCPVTDTCIAESLALLLGSFKLLCRVVLELRELEEWRDVVPMSTYKAIETALARFETCMRKLFAPLLESKETDMEDWLLQQWLRPVQRQTYEEDVCSRVRRRVDEASINAIDTFPPMQHILHMLLVRYEFGSPSFRAVLEMFQGGNVESGTKLLLEAHRHLVQFAVKSDNAYKESLLDDLGSWVDSLARRIEDFDTLTAMKDMNL</sequence>
<accession>A0A6A6C183</accession>
<keyword evidence="2" id="KW-1185">Reference proteome</keyword>
<name>A0A6A6C183_ZASCE</name>
<dbReference type="Proteomes" id="UP000799537">
    <property type="component" value="Unassembled WGS sequence"/>
</dbReference>
<protein>
    <submittedName>
        <fullName evidence="1">Uncharacterized protein</fullName>
    </submittedName>
</protein>
<gene>
    <name evidence="1" type="ORF">M409DRAFT_28664</name>
</gene>
<organism evidence="1 2">
    <name type="scientific">Zasmidium cellare ATCC 36951</name>
    <dbReference type="NCBI Taxonomy" id="1080233"/>
    <lineage>
        <taxon>Eukaryota</taxon>
        <taxon>Fungi</taxon>
        <taxon>Dikarya</taxon>
        <taxon>Ascomycota</taxon>
        <taxon>Pezizomycotina</taxon>
        <taxon>Dothideomycetes</taxon>
        <taxon>Dothideomycetidae</taxon>
        <taxon>Mycosphaerellales</taxon>
        <taxon>Mycosphaerellaceae</taxon>
        <taxon>Zasmidium</taxon>
    </lineage>
</organism>
<dbReference type="AlphaFoldDB" id="A0A6A6C183"/>
<dbReference type="GeneID" id="54562405"/>
<evidence type="ECO:0000313" key="1">
    <source>
        <dbReference type="EMBL" id="KAF2160781.1"/>
    </source>
</evidence>
<evidence type="ECO:0000313" key="2">
    <source>
        <dbReference type="Proteomes" id="UP000799537"/>
    </source>
</evidence>
<reference evidence="1" key="1">
    <citation type="journal article" date="2020" name="Stud. Mycol.">
        <title>101 Dothideomycetes genomes: a test case for predicting lifestyles and emergence of pathogens.</title>
        <authorList>
            <person name="Haridas S."/>
            <person name="Albert R."/>
            <person name="Binder M."/>
            <person name="Bloem J."/>
            <person name="Labutti K."/>
            <person name="Salamov A."/>
            <person name="Andreopoulos B."/>
            <person name="Baker S."/>
            <person name="Barry K."/>
            <person name="Bills G."/>
            <person name="Bluhm B."/>
            <person name="Cannon C."/>
            <person name="Castanera R."/>
            <person name="Culley D."/>
            <person name="Daum C."/>
            <person name="Ezra D."/>
            <person name="Gonzalez J."/>
            <person name="Henrissat B."/>
            <person name="Kuo A."/>
            <person name="Liang C."/>
            <person name="Lipzen A."/>
            <person name="Lutzoni F."/>
            <person name="Magnuson J."/>
            <person name="Mondo S."/>
            <person name="Nolan M."/>
            <person name="Ohm R."/>
            <person name="Pangilinan J."/>
            <person name="Park H.-J."/>
            <person name="Ramirez L."/>
            <person name="Alfaro M."/>
            <person name="Sun H."/>
            <person name="Tritt A."/>
            <person name="Yoshinaga Y."/>
            <person name="Zwiers L.-H."/>
            <person name="Turgeon B."/>
            <person name="Goodwin S."/>
            <person name="Spatafora J."/>
            <person name="Crous P."/>
            <person name="Grigoriev I."/>
        </authorList>
    </citation>
    <scope>NUCLEOTIDE SEQUENCE</scope>
    <source>
        <strain evidence="1">ATCC 36951</strain>
    </source>
</reference>
<proteinExistence type="predicted"/>
<dbReference type="RefSeq" id="XP_033661670.1">
    <property type="nucleotide sequence ID" value="XM_033809133.1"/>
</dbReference>
<dbReference type="OrthoDB" id="10348587at2759"/>